<evidence type="ECO:0000259" key="6">
    <source>
        <dbReference type="PROSITE" id="PS50991"/>
    </source>
</evidence>
<dbReference type="Pfam" id="PF07836">
    <property type="entry name" value="DmpG_comm"/>
    <property type="match status" value="1"/>
</dbReference>
<comment type="similarity">
    <text evidence="1">Belongs to the 4-hydroxy-2-oxovalerate aldolase family.</text>
</comment>
<dbReference type="NCBIfam" id="TIGR03217">
    <property type="entry name" value="4OH_2_O_val_ald"/>
    <property type="match status" value="1"/>
</dbReference>
<feature type="domain" description="Pyruvate carboxyltransferase" evidence="6">
    <location>
        <begin position="2"/>
        <end position="258"/>
    </location>
</feature>
<dbReference type="Gene3D" id="1.10.8.60">
    <property type="match status" value="1"/>
</dbReference>
<dbReference type="InterPro" id="IPR017629">
    <property type="entry name" value="4OH_2_O-val_aldolase"/>
</dbReference>
<dbReference type="InterPro" id="IPR000891">
    <property type="entry name" value="PYR_CT"/>
</dbReference>
<evidence type="ECO:0000256" key="5">
    <source>
        <dbReference type="ARBA" id="ARBA00023631"/>
    </source>
</evidence>
<dbReference type="NCBIfam" id="NF006049">
    <property type="entry name" value="PRK08195.1"/>
    <property type="match status" value="1"/>
</dbReference>
<dbReference type="GO" id="GO:0008701">
    <property type="term" value="F:4-hydroxy-2-oxovalerate aldolase activity"/>
    <property type="evidence" value="ECO:0007669"/>
    <property type="project" value="InterPro"/>
</dbReference>
<dbReference type="SUPFAM" id="SSF51569">
    <property type="entry name" value="Aldolase"/>
    <property type="match status" value="1"/>
</dbReference>
<gene>
    <name evidence="7" type="ORF">UFOPK1353_00037</name>
    <name evidence="8" type="ORF">UFOPK2292_00048</name>
</gene>
<evidence type="ECO:0000256" key="4">
    <source>
        <dbReference type="ARBA" id="ARBA00023622"/>
    </source>
</evidence>
<accession>A0A6J6LA49</accession>
<dbReference type="PANTHER" id="PTHR10277">
    <property type="entry name" value="HOMOCITRATE SYNTHASE-RELATED"/>
    <property type="match status" value="1"/>
</dbReference>
<dbReference type="GO" id="GO:0003852">
    <property type="term" value="F:2-isopropylmalate synthase activity"/>
    <property type="evidence" value="ECO:0007669"/>
    <property type="project" value="TreeGrafter"/>
</dbReference>
<dbReference type="AlphaFoldDB" id="A0A6J6LA49"/>
<protein>
    <recommendedName>
        <fullName evidence="5">4-hydroxy-2-oxohexanoate aldolase</fullName>
        <ecNumber evidence="4">4.1.3.43</ecNumber>
    </recommendedName>
</protein>
<evidence type="ECO:0000313" key="8">
    <source>
        <dbReference type="EMBL" id="CAB4657504.1"/>
    </source>
</evidence>
<dbReference type="EMBL" id="CAEZSE010000003">
    <property type="protein sequence ID" value="CAB4529540.1"/>
    <property type="molecule type" value="Genomic_DNA"/>
</dbReference>
<evidence type="ECO:0000313" key="7">
    <source>
        <dbReference type="EMBL" id="CAB4529540.1"/>
    </source>
</evidence>
<sequence>MISFYDVTLRDGNHAMRHSLTPEFVREYCQIAEQSGVWAVEVGHGNGIGASSFLVGKAKSDDYSLLTAARENLKKVKLAVHAIPGFATIKRDIIPAIKAGVDIFRIGTHVTEVTTAQKHVEYLSGQDQMVHGVLMMSHAIDLKGLVSQAKLMAGFGASAVVLMDSAGNYVPKDVATRVNALKQEIGVQVGFHAHNNLGVGVSNAISAIENNATIIDGSSMGLGAGAGNAPLESIIVNYRRMKSGAPSLDKFLEMSHLVETKCPEYLPRTTSSSIQSGDAGVFSGFAPQVKQLAAEFGVSQEDLWQELGKRRLVAGQESMIREIAQDLMNL</sequence>
<reference evidence="8" key="1">
    <citation type="submission" date="2020-05" db="EMBL/GenBank/DDBJ databases">
        <authorList>
            <person name="Chiriac C."/>
            <person name="Salcher M."/>
            <person name="Ghai R."/>
            <person name="Kavagutti S V."/>
        </authorList>
    </citation>
    <scope>NUCLEOTIDE SEQUENCE</scope>
</reference>
<proteinExistence type="inferred from homology"/>
<dbReference type="InterPro" id="IPR012425">
    <property type="entry name" value="DmpG_comm"/>
</dbReference>
<dbReference type="GO" id="GO:0009098">
    <property type="term" value="P:L-leucine biosynthetic process"/>
    <property type="evidence" value="ECO:0007669"/>
    <property type="project" value="TreeGrafter"/>
</dbReference>
<dbReference type="Gene3D" id="3.20.20.70">
    <property type="entry name" value="Aldolase class I"/>
    <property type="match status" value="1"/>
</dbReference>
<dbReference type="InterPro" id="IPR050073">
    <property type="entry name" value="2-IPM_HCS-like"/>
</dbReference>
<dbReference type="EMBL" id="CAEZWU010000004">
    <property type="protein sequence ID" value="CAB4657504.1"/>
    <property type="molecule type" value="Genomic_DNA"/>
</dbReference>
<dbReference type="SUPFAM" id="SSF89000">
    <property type="entry name" value="post-HMGL domain-like"/>
    <property type="match status" value="1"/>
</dbReference>
<dbReference type="EC" id="4.1.3.43" evidence="4"/>
<keyword evidence="3" id="KW-0456">Lyase</keyword>
<evidence type="ECO:0000256" key="2">
    <source>
        <dbReference type="ARBA" id="ARBA00022797"/>
    </source>
</evidence>
<dbReference type="PANTHER" id="PTHR10277:SF9">
    <property type="entry name" value="2-ISOPROPYLMALATE SYNTHASE 1, CHLOROPLASTIC-RELATED"/>
    <property type="match status" value="1"/>
</dbReference>
<evidence type="ECO:0000256" key="1">
    <source>
        <dbReference type="ARBA" id="ARBA00008944"/>
    </source>
</evidence>
<organism evidence="8">
    <name type="scientific">freshwater metagenome</name>
    <dbReference type="NCBI Taxonomy" id="449393"/>
    <lineage>
        <taxon>unclassified sequences</taxon>
        <taxon>metagenomes</taxon>
        <taxon>ecological metagenomes</taxon>
    </lineage>
</organism>
<dbReference type="Pfam" id="PF00682">
    <property type="entry name" value="HMGL-like"/>
    <property type="match status" value="1"/>
</dbReference>
<dbReference type="PROSITE" id="PS50991">
    <property type="entry name" value="PYR_CT"/>
    <property type="match status" value="1"/>
</dbReference>
<name>A0A6J6LA49_9ZZZZ</name>
<evidence type="ECO:0000256" key="3">
    <source>
        <dbReference type="ARBA" id="ARBA00023239"/>
    </source>
</evidence>
<dbReference type="InterPro" id="IPR013785">
    <property type="entry name" value="Aldolase_TIM"/>
</dbReference>
<keyword evidence="2" id="KW-0058">Aromatic hydrocarbons catabolism</keyword>